<dbReference type="InterPro" id="IPR023393">
    <property type="entry name" value="START-like_dom_sf"/>
</dbReference>
<dbReference type="RefSeq" id="WP_122114414.1">
    <property type="nucleotide sequence ID" value="NZ_QOKZ01000016.1"/>
</dbReference>
<dbReference type="Proteomes" id="UP000273516">
    <property type="component" value="Unassembled WGS sequence"/>
</dbReference>
<evidence type="ECO:0000259" key="2">
    <source>
        <dbReference type="Pfam" id="PF08327"/>
    </source>
</evidence>
<dbReference type="SUPFAM" id="SSF55961">
    <property type="entry name" value="Bet v1-like"/>
    <property type="match status" value="1"/>
</dbReference>
<comment type="similarity">
    <text evidence="1">Belongs to the AHA1 family.</text>
</comment>
<name>A0A3M0M034_9RHOB</name>
<dbReference type="OrthoDB" id="9805228at2"/>
<proteinExistence type="inferred from homology"/>
<evidence type="ECO:0000313" key="3">
    <source>
        <dbReference type="EMBL" id="RMC30573.1"/>
    </source>
</evidence>
<evidence type="ECO:0000313" key="4">
    <source>
        <dbReference type="Proteomes" id="UP000273516"/>
    </source>
</evidence>
<dbReference type="Pfam" id="PF08327">
    <property type="entry name" value="AHSA1"/>
    <property type="match status" value="1"/>
</dbReference>
<keyword evidence="4" id="KW-1185">Reference proteome</keyword>
<gene>
    <name evidence="3" type="ORF">C9E81_21505</name>
</gene>
<protein>
    <submittedName>
        <fullName evidence="3">Polyketide cyclase</fullName>
    </submittedName>
</protein>
<accession>A0A3M0M034</accession>
<dbReference type="AlphaFoldDB" id="A0A3M0M034"/>
<evidence type="ECO:0000256" key="1">
    <source>
        <dbReference type="ARBA" id="ARBA00006817"/>
    </source>
</evidence>
<comment type="caution">
    <text evidence="3">The sequence shown here is derived from an EMBL/GenBank/DDBJ whole genome shotgun (WGS) entry which is preliminary data.</text>
</comment>
<reference evidence="3 4" key="1">
    <citation type="submission" date="2018-07" db="EMBL/GenBank/DDBJ databases">
        <authorList>
            <person name="Zhang Y."/>
            <person name="Wang L."/>
            <person name="Ma S."/>
        </authorList>
    </citation>
    <scope>NUCLEOTIDE SEQUENCE [LARGE SCALE GENOMIC DNA]</scope>
    <source>
        <strain evidence="3 4">4-2</strain>
    </source>
</reference>
<dbReference type="CDD" id="cd08896">
    <property type="entry name" value="SRPBCC_CalC_Aha1-like_3"/>
    <property type="match status" value="1"/>
</dbReference>
<dbReference type="EMBL" id="QOKZ01000016">
    <property type="protein sequence ID" value="RMC30573.1"/>
    <property type="molecule type" value="Genomic_DNA"/>
</dbReference>
<feature type="domain" description="Activator of Hsp90 ATPase homologue 1/2-like C-terminal" evidence="2">
    <location>
        <begin position="16"/>
        <end position="151"/>
    </location>
</feature>
<sequence>MTDTGNDLILDRFLEAPRSALWRCWTEPKLLEQWFCPKPWFITDPVLDLRPGGEFSCVINGPEGEKFPNMGVFLEIVDGRKLVTTDAFAPGWRPHGRPFMASEVTFEDAGDGRTHYVARAMHWSEEARKEHEEMGFHDGWGKAADQLEALAKTL</sequence>
<dbReference type="InterPro" id="IPR013538">
    <property type="entry name" value="ASHA1/2-like_C"/>
</dbReference>
<dbReference type="Gene3D" id="3.30.530.20">
    <property type="match status" value="1"/>
</dbReference>
<organism evidence="3 4">
    <name type="scientific">Paracoccus alkanivorans</name>
    <dbReference type="NCBI Taxonomy" id="2116655"/>
    <lineage>
        <taxon>Bacteria</taxon>
        <taxon>Pseudomonadati</taxon>
        <taxon>Pseudomonadota</taxon>
        <taxon>Alphaproteobacteria</taxon>
        <taxon>Rhodobacterales</taxon>
        <taxon>Paracoccaceae</taxon>
        <taxon>Paracoccus</taxon>
    </lineage>
</organism>